<comment type="caution">
    <text evidence="3">The sequence shown here is derived from an EMBL/GenBank/DDBJ whole genome shotgun (WGS) entry which is preliminary data.</text>
</comment>
<dbReference type="GO" id="GO:0005829">
    <property type="term" value="C:cytosol"/>
    <property type="evidence" value="ECO:0007669"/>
    <property type="project" value="TreeGrafter"/>
</dbReference>
<organism evidence="3 4">
    <name type="scientific">[Clostridium] asparagiforme DSM 15981</name>
    <dbReference type="NCBI Taxonomy" id="518636"/>
    <lineage>
        <taxon>Bacteria</taxon>
        <taxon>Bacillati</taxon>
        <taxon>Bacillota</taxon>
        <taxon>Clostridia</taxon>
        <taxon>Lachnospirales</taxon>
        <taxon>Lachnospiraceae</taxon>
        <taxon>Enterocloster</taxon>
    </lineage>
</organism>
<dbReference type="InterPro" id="IPR001387">
    <property type="entry name" value="Cro/C1-type_HTH"/>
</dbReference>
<keyword evidence="1 3" id="KW-0238">DNA-binding</keyword>
<dbReference type="GO" id="GO:0003700">
    <property type="term" value="F:DNA-binding transcription factor activity"/>
    <property type="evidence" value="ECO:0007669"/>
    <property type="project" value="TreeGrafter"/>
</dbReference>
<dbReference type="SUPFAM" id="SSF47413">
    <property type="entry name" value="lambda repressor-like DNA-binding domains"/>
    <property type="match status" value="1"/>
</dbReference>
<dbReference type="SMART" id="SM00530">
    <property type="entry name" value="HTH_XRE"/>
    <property type="match status" value="1"/>
</dbReference>
<sequence>MMNLHILITVRFYMNELNPLDRIRELCEQRKWSYYQLSKASGIPYSTLNTMLNKENMPSLPTLQKLCQGFGISIVEFFEPDRNLQGLTKDQALCLSLFTSLSQEEQQLALAYLKGLSRTL</sequence>
<dbReference type="CDD" id="cd00093">
    <property type="entry name" value="HTH_XRE"/>
    <property type="match status" value="1"/>
</dbReference>
<dbReference type="Gene3D" id="1.10.260.40">
    <property type="entry name" value="lambda repressor-like DNA-binding domains"/>
    <property type="match status" value="1"/>
</dbReference>
<dbReference type="AlphaFoldDB" id="C0DBA9"/>
<dbReference type="InterPro" id="IPR050807">
    <property type="entry name" value="TransReg_Diox_bact_type"/>
</dbReference>
<dbReference type="Proteomes" id="UP000004756">
    <property type="component" value="Unassembled WGS sequence"/>
</dbReference>
<evidence type="ECO:0000259" key="2">
    <source>
        <dbReference type="PROSITE" id="PS50943"/>
    </source>
</evidence>
<reference evidence="3 4" key="1">
    <citation type="submission" date="2009-02" db="EMBL/GenBank/DDBJ databases">
        <title>Draft genome sequence of Clostridium asparagiforme (DSM 15981).</title>
        <authorList>
            <person name="Sudarsanam P."/>
            <person name="Ley R."/>
            <person name="Guruge J."/>
            <person name="Turnbaugh P.J."/>
            <person name="Mahowald M."/>
            <person name="Liep D."/>
            <person name="Gordon J."/>
        </authorList>
    </citation>
    <scope>NUCLEOTIDE SEQUENCE [LARGE SCALE GENOMIC DNA]</scope>
    <source>
        <strain evidence="3 4">DSM 15981</strain>
    </source>
</reference>
<evidence type="ECO:0000256" key="1">
    <source>
        <dbReference type="ARBA" id="ARBA00023125"/>
    </source>
</evidence>
<dbReference type="GO" id="GO:0003677">
    <property type="term" value="F:DNA binding"/>
    <property type="evidence" value="ECO:0007669"/>
    <property type="project" value="UniProtKB-KW"/>
</dbReference>
<dbReference type="PROSITE" id="PS50943">
    <property type="entry name" value="HTH_CROC1"/>
    <property type="match status" value="1"/>
</dbReference>
<feature type="domain" description="HTH cro/C1-type" evidence="2">
    <location>
        <begin position="23"/>
        <end position="77"/>
    </location>
</feature>
<name>C0DBA9_9FIRM</name>
<evidence type="ECO:0000313" key="3">
    <source>
        <dbReference type="EMBL" id="EEG51388.1"/>
    </source>
</evidence>
<dbReference type="PANTHER" id="PTHR46797">
    <property type="entry name" value="HTH-TYPE TRANSCRIPTIONAL REGULATOR"/>
    <property type="match status" value="1"/>
</dbReference>
<dbReference type="PANTHER" id="PTHR46797:SF2">
    <property type="entry name" value="TRANSCRIPTIONAL REGULATOR"/>
    <property type="match status" value="1"/>
</dbReference>
<dbReference type="HOGENOM" id="CLU_066192_17_15_9"/>
<dbReference type="Pfam" id="PF01381">
    <property type="entry name" value="HTH_3"/>
    <property type="match status" value="1"/>
</dbReference>
<gene>
    <name evidence="3" type="ORF">CLOSTASPAR_06564</name>
</gene>
<evidence type="ECO:0000313" key="4">
    <source>
        <dbReference type="Proteomes" id="UP000004756"/>
    </source>
</evidence>
<dbReference type="InterPro" id="IPR010982">
    <property type="entry name" value="Lambda_DNA-bd_dom_sf"/>
</dbReference>
<accession>C0DBA9</accession>
<protein>
    <submittedName>
        <fullName evidence="3">DNA-binding helix-turn-helix protein</fullName>
    </submittedName>
</protein>
<keyword evidence="4" id="KW-1185">Reference proteome</keyword>
<proteinExistence type="predicted"/>
<dbReference type="EMBL" id="ACCJ01000549">
    <property type="protein sequence ID" value="EEG51388.1"/>
    <property type="molecule type" value="Genomic_DNA"/>
</dbReference>